<evidence type="ECO:0000313" key="3">
    <source>
        <dbReference type="EMBL" id="SCC01098.1"/>
    </source>
</evidence>
<feature type="transmembrane region" description="Helical" evidence="1">
    <location>
        <begin position="107"/>
        <end position="126"/>
    </location>
</feature>
<proteinExistence type="predicted"/>
<dbReference type="Pfam" id="PF13038">
    <property type="entry name" value="DUF3899"/>
    <property type="match status" value="1"/>
</dbReference>
<reference evidence="4" key="1">
    <citation type="submission" date="2016-08" db="EMBL/GenBank/DDBJ databases">
        <authorList>
            <person name="Varghese N."/>
            <person name="Submissions Spin"/>
        </authorList>
    </citation>
    <scope>NUCLEOTIDE SEQUENCE [LARGE SCALE GENOMIC DNA]</scope>
    <source>
        <strain evidence="4">SGD-1123</strain>
    </source>
</reference>
<name>A0A1C4B2Y4_9BACI</name>
<dbReference type="OrthoDB" id="2939220at2"/>
<organism evidence="3 4">
    <name type="scientific">[Bacillus] enclensis</name>
    <dbReference type="NCBI Taxonomy" id="1402860"/>
    <lineage>
        <taxon>Bacteria</taxon>
        <taxon>Bacillati</taxon>
        <taxon>Bacillota</taxon>
        <taxon>Bacilli</taxon>
        <taxon>Bacillales</taxon>
        <taxon>Bacillaceae</taxon>
        <taxon>Rossellomorea</taxon>
    </lineage>
</organism>
<dbReference type="AlphaFoldDB" id="A0A1C4B2Y4"/>
<protein>
    <recommendedName>
        <fullName evidence="2">DUF3899 domain-containing protein</fullName>
    </recommendedName>
</protein>
<dbReference type="RefSeq" id="WP_082641656.1">
    <property type="nucleotide sequence ID" value="NZ_FMAU01000002.1"/>
</dbReference>
<keyword evidence="1" id="KW-0812">Transmembrane</keyword>
<keyword evidence="1" id="KW-0472">Membrane</keyword>
<dbReference type="InterPro" id="IPR025007">
    <property type="entry name" value="DUF3899"/>
</dbReference>
<accession>A0A1C4B2Y4</accession>
<feature type="domain" description="DUF3899" evidence="2">
    <location>
        <begin position="34"/>
        <end position="122"/>
    </location>
</feature>
<dbReference type="Proteomes" id="UP000181997">
    <property type="component" value="Unassembled WGS sequence"/>
</dbReference>
<dbReference type="EMBL" id="FMAU01000002">
    <property type="protein sequence ID" value="SCC01098.1"/>
    <property type="molecule type" value="Genomic_DNA"/>
</dbReference>
<evidence type="ECO:0000256" key="1">
    <source>
        <dbReference type="SAM" id="Phobius"/>
    </source>
</evidence>
<evidence type="ECO:0000259" key="2">
    <source>
        <dbReference type="Pfam" id="PF13038"/>
    </source>
</evidence>
<keyword evidence="4" id="KW-1185">Reference proteome</keyword>
<sequence>MKRIVNIYLIAVIILIASLTVSLAKGDTYMLSLINSLFIAGMIYFIFGAFLYIFQKGFFNGIIYSLKRFRRSTTQGKYVSQFDDLDDTKEAHVELSVIRSYRVTRSLLGIGGILLIISLALSYLLYT</sequence>
<keyword evidence="1" id="KW-1133">Transmembrane helix</keyword>
<evidence type="ECO:0000313" key="4">
    <source>
        <dbReference type="Proteomes" id="UP000181997"/>
    </source>
</evidence>
<feature type="transmembrane region" description="Helical" evidence="1">
    <location>
        <begin position="7"/>
        <end position="24"/>
    </location>
</feature>
<feature type="transmembrane region" description="Helical" evidence="1">
    <location>
        <begin position="30"/>
        <end position="54"/>
    </location>
</feature>
<gene>
    <name evidence="3" type="ORF">GA0061094_1830</name>
</gene>